<reference evidence="3" key="2">
    <citation type="journal article" date="2023" name="Proc. Natl. Acad. Sci. U.S.A.">
        <title>A global phylogenomic analysis of the shiitake genus Lentinula.</title>
        <authorList>
            <person name="Sierra-Patev S."/>
            <person name="Min B."/>
            <person name="Naranjo-Ortiz M."/>
            <person name="Looney B."/>
            <person name="Konkel Z."/>
            <person name="Slot J.C."/>
            <person name="Sakamoto Y."/>
            <person name="Steenwyk J.L."/>
            <person name="Rokas A."/>
            <person name="Carro J."/>
            <person name="Camarero S."/>
            <person name="Ferreira P."/>
            <person name="Molpeceres G."/>
            <person name="Ruiz-Duenas F.J."/>
            <person name="Serrano A."/>
            <person name="Henrissat B."/>
            <person name="Drula E."/>
            <person name="Hughes K.W."/>
            <person name="Mata J.L."/>
            <person name="Ishikawa N.K."/>
            <person name="Vargas-Isla R."/>
            <person name="Ushijima S."/>
            <person name="Smith C.A."/>
            <person name="Donoghue J."/>
            <person name="Ahrendt S."/>
            <person name="Andreopoulos W."/>
            <person name="He G."/>
            <person name="LaButti K."/>
            <person name="Lipzen A."/>
            <person name="Ng V."/>
            <person name="Riley R."/>
            <person name="Sandor L."/>
            <person name="Barry K."/>
            <person name="Martinez A.T."/>
            <person name="Xiao Y."/>
            <person name="Gibbons J.G."/>
            <person name="Terashima K."/>
            <person name="Grigoriev I.V."/>
            <person name="Hibbett D."/>
        </authorList>
    </citation>
    <scope>NUCLEOTIDE SEQUENCE</scope>
    <source>
        <strain evidence="3">Sp2 HRB7682 ss15</strain>
    </source>
</reference>
<evidence type="ECO:0000313" key="4">
    <source>
        <dbReference type="Proteomes" id="UP001150238"/>
    </source>
</evidence>
<accession>A0A9W9DF69</accession>
<dbReference type="Proteomes" id="UP001150238">
    <property type="component" value="Unassembled WGS sequence"/>
</dbReference>
<organism evidence="3 4">
    <name type="scientific">Lentinula lateritia</name>
    <dbReference type="NCBI Taxonomy" id="40482"/>
    <lineage>
        <taxon>Eukaryota</taxon>
        <taxon>Fungi</taxon>
        <taxon>Dikarya</taxon>
        <taxon>Basidiomycota</taxon>
        <taxon>Agaricomycotina</taxon>
        <taxon>Agaricomycetes</taxon>
        <taxon>Agaricomycetidae</taxon>
        <taxon>Agaricales</taxon>
        <taxon>Marasmiineae</taxon>
        <taxon>Omphalotaceae</taxon>
        <taxon>Lentinula</taxon>
    </lineage>
</organism>
<reference evidence="3" key="1">
    <citation type="submission" date="2022-08" db="EMBL/GenBank/DDBJ databases">
        <authorList>
            <consortium name="DOE Joint Genome Institute"/>
            <person name="Min B."/>
            <person name="Riley R."/>
            <person name="Sierra-Patev S."/>
            <person name="Naranjo-Ortiz M."/>
            <person name="Looney B."/>
            <person name="Konkel Z."/>
            <person name="Slot J.C."/>
            <person name="Sakamoto Y."/>
            <person name="Steenwyk J.L."/>
            <person name="Rokas A."/>
            <person name="Carro J."/>
            <person name="Camarero S."/>
            <person name="Ferreira P."/>
            <person name="Molpeceres G."/>
            <person name="Ruiz-Duenas F.J."/>
            <person name="Serrano A."/>
            <person name="Henrissat B."/>
            <person name="Drula E."/>
            <person name="Hughes K.W."/>
            <person name="Mata J.L."/>
            <person name="Ishikawa N.K."/>
            <person name="Vargas-Isla R."/>
            <person name="Ushijima S."/>
            <person name="Smith C.A."/>
            <person name="Ahrendt S."/>
            <person name="Andreopoulos W."/>
            <person name="He G."/>
            <person name="Labutti K."/>
            <person name="Lipzen A."/>
            <person name="Ng V."/>
            <person name="Sandor L."/>
            <person name="Barry K."/>
            <person name="Martinez A.T."/>
            <person name="Xiao Y."/>
            <person name="Gibbons J.G."/>
            <person name="Terashima K."/>
            <person name="Hibbett D.S."/>
            <person name="Grigoriev I.V."/>
        </authorList>
    </citation>
    <scope>NUCLEOTIDE SEQUENCE</scope>
    <source>
        <strain evidence="3">Sp2 HRB7682 ss15</strain>
    </source>
</reference>
<dbReference type="InterPro" id="IPR058913">
    <property type="entry name" value="Integrase_dom_put"/>
</dbReference>
<dbReference type="AlphaFoldDB" id="A0A9W9DF69"/>
<evidence type="ECO:0000256" key="1">
    <source>
        <dbReference type="SAM" id="MobiDB-lite"/>
    </source>
</evidence>
<dbReference type="EMBL" id="JANVFS010000040">
    <property type="protein sequence ID" value="KAJ4467649.1"/>
    <property type="molecule type" value="Genomic_DNA"/>
</dbReference>
<protein>
    <recommendedName>
        <fullName evidence="2">Integrase core domain-containing protein</fullName>
    </recommendedName>
</protein>
<gene>
    <name evidence="3" type="ORF">C8J55DRAFT_438565</name>
</gene>
<feature type="compositionally biased region" description="Basic and acidic residues" evidence="1">
    <location>
        <begin position="189"/>
        <end position="200"/>
    </location>
</feature>
<evidence type="ECO:0000259" key="2">
    <source>
        <dbReference type="Pfam" id="PF24764"/>
    </source>
</evidence>
<proteinExistence type="predicted"/>
<evidence type="ECO:0000313" key="3">
    <source>
        <dbReference type="EMBL" id="KAJ4467649.1"/>
    </source>
</evidence>
<dbReference type="Pfam" id="PF24764">
    <property type="entry name" value="rva_4"/>
    <property type="match status" value="1"/>
</dbReference>
<name>A0A9W9DF69_9AGAR</name>
<feature type="region of interest" description="Disordered" evidence="1">
    <location>
        <begin position="166"/>
        <end position="200"/>
    </location>
</feature>
<feature type="domain" description="Integrase core" evidence="2">
    <location>
        <begin position="80"/>
        <end position="145"/>
    </location>
</feature>
<comment type="caution">
    <text evidence="3">The sequence shown here is derived from an EMBL/GenBank/DDBJ whole genome shotgun (WGS) entry which is preliminary data.</text>
</comment>
<sequence length="257" mass="29611">MIEPDLEHPDAEADSTHAFFLHADKVVQEALFIVGSLPNAETFSVERALRLLYSIYHILSDLDDPWVTTERLDSLNALDSLEIFRKIFGYLVDIGLLDMENSIQRLCLYVVYRDRIQASLDRTLSSWNLHGMRTEHNQSPIAMYELSREKAINRGYWTGDPGDHLYTASQPSYGQEDGDLPPLDELAEDPEHGDFTPYLSREEEREKGVFVNDDDEIEEVKDFLRADGFRYDADDGNWGIDTYCEAVQRIQAILRRD</sequence>